<feature type="domain" description="ABC transmembrane type-1" evidence="11">
    <location>
        <begin position="33"/>
        <end position="317"/>
    </location>
</feature>
<dbReference type="Gene3D" id="3.40.50.300">
    <property type="entry name" value="P-loop containing nucleotide triphosphate hydrolases"/>
    <property type="match status" value="1"/>
</dbReference>
<dbReference type="InterPro" id="IPR039421">
    <property type="entry name" value="Type_1_exporter"/>
</dbReference>
<feature type="transmembrane region" description="Helical" evidence="9">
    <location>
        <begin position="255"/>
        <end position="278"/>
    </location>
</feature>
<dbReference type="KEGG" id="sng:SNE_A02270"/>
<evidence type="ECO:0000256" key="5">
    <source>
        <dbReference type="ARBA" id="ARBA00022741"/>
    </source>
</evidence>
<feature type="transmembrane region" description="Helical" evidence="9">
    <location>
        <begin position="170"/>
        <end position="189"/>
    </location>
</feature>
<dbReference type="FunFam" id="3.40.50.300:FF:000221">
    <property type="entry name" value="Multidrug ABC transporter ATP-binding protein"/>
    <property type="match status" value="1"/>
</dbReference>
<dbReference type="PROSITE" id="PS50893">
    <property type="entry name" value="ABC_TRANSPORTER_2"/>
    <property type="match status" value="1"/>
</dbReference>
<dbReference type="OrthoDB" id="9804199at2"/>
<dbReference type="eggNOG" id="COG1132">
    <property type="taxonomic scope" value="Bacteria"/>
</dbReference>
<evidence type="ECO:0000256" key="4">
    <source>
        <dbReference type="ARBA" id="ARBA00022692"/>
    </source>
</evidence>
<keyword evidence="3" id="KW-1003">Cell membrane</keyword>
<dbReference type="InterPro" id="IPR003593">
    <property type="entry name" value="AAA+_ATPase"/>
</dbReference>
<evidence type="ECO:0000256" key="3">
    <source>
        <dbReference type="ARBA" id="ARBA00022475"/>
    </source>
</evidence>
<evidence type="ECO:0000256" key="6">
    <source>
        <dbReference type="ARBA" id="ARBA00022840"/>
    </source>
</evidence>
<keyword evidence="2" id="KW-0813">Transport</keyword>
<dbReference type="PANTHER" id="PTHR43394:SF1">
    <property type="entry name" value="ATP-BINDING CASSETTE SUB-FAMILY B MEMBER 10, MITOCHONDRIAL"/>
    <property type="match status" value="1"/>
</dbReference>
<evidence type="ECO:0000256" key="9">
    <source>
        <dbReference type="SAM" id="Phobius"/>
    </source>
</evidence>
<evidence type="ECO:0000313" key="12">
    <source>
        <dbReference type="EMBL" id="CCB88104.1"/>
    </source>
</evidence>
<dbReference type="PANTHER" id="PTHR43394">
    <property type="entry name" value="ATP-DEPENDENT PERMEASE MDL1, MITOCHONDRIAL"/>
    <property type="match status" value="1"/>
</dbReference>
<dbReference type="InterPro" id="IPR036640">
    <property type="entry name" value="ABC1_TM_sf"/>
</dbReference>
<proteinExistence type="predicted"/>
<dbReference type="HOGENOM" id="CLU_000604_84_3_0"/>
<evidence type="ECO:0000256" key="7">
    <source>
        <dbReference type="ARBA" id="ARBA00022989"/>
    </source>
</evidence>
<feature type="transmembrane region" description="Helical" evidence="9">
    <location>
        <begin position="66"/>
        <end position="85"/>
    </location>
</feature>
<dbReference type="SUPFAM" id="SSF90123">
    <property type="entry name" value="ABC transporter transmembrane region"/>
    <property type="match status" value="1"/>
</dbReference>
<dbReference type="PROSITE" id="PS00211">
    <property type="entry name" value="ABC_TRANSPORTER_1"/>
    <property type="match status" value="1"/>
</dbReference>
<keyword evidence="5" id="KW-0547">Nucleotide-binding</keyword>
<keyword evidence="4 9" id="KW-0812">Transmembrane</keyword>
<comment type="subcellular location">
    <subcellularLocation>
        <location evidence="1">Cell membrane</location>
        <topology evidence="1">Multi-pass membrane protein</topology>
    </subcellularLocation>
</comment>
<sequence>MQKKHLLTNLLKQAKVIGYSLKLLWQSAPRETLLLAFCLAIQGLIPALTLITFRESIHFLTNHITPFPWFIFALWAVVLFFETLFEPILSFLRLRVNEKILAHFNILLMKKANDIKGLGFLENKQSASELKQLRDEVRYRPINLIYILTSGVREWIGLVSVLVLLSTAIWWLPFLILIAALPNAISTMWREKQAWEYALLRSPESQQMSALAQQTLDLRAAKEIRLFGFGDFLIKKYQAISKDFQHHMSQNRQALFARFILLSLPSILGDFLIFYLVISHAMSGLMKSSEVVMAVQGLITVQRTIGLITQNLGMFSQVYSFFDKFRDFIQKTKSDLFVPRKTKTLSKIHGDITFENVTFAYHKDTPILKNINLKLKAGETIALVGENGAGKSTLVKLLCRFYDPNQGTISVDGTDLKELDLPWWYEHMSCVLQDFAEYPMTIRENIGIGNWKKMEDTSLIEKAAQQGGLHAVHFNKGYDTLLGKPFGGTTLSGGEWQKIAVSRAFMRPANFLILDEPTASLDARSEQEVFHSFSKLSKGKTSLLITHRLGSVSMADRILVMKQGEIIEDGTHQSLLQKGGEYASLYQLQTSNYTLNR</sequence>
<keyword evidence="13" id="KW-1185">Reference proteome</keyword>
<evidence type="ECO:0000256" key="8">
    <source>
        <dbReference type="ARBA" id="ARBA00023136"/>
    </source>
</evidence>
<reference evidence="12 13" key="2">
    <citation type="journal article" date="2011" name="Mol. Biol. Evol.">
        <title>Unity in variety--the pan-genome of the Chlamydiae.</title>
        <authorList>
            <person name="Collingro A."/>
            <person name="Tischler P."/>
            <person name="Weinmaier T."/>
            <person name="Penz T."/>
            <person name="Heinz E."/>
            <person name="Brunham R.C."/>
            <person name="Read T.D."/>
            <person name="Bavoil P.M."/>
            <person name="Sachse K."/>
            <person name="Kahane S."/>
            <person name="Friedman M.G."/>
            <person name="Rattei T."/>
            <person name="Myers G.S."/>
            <person name="Horn M."/>
        </authorList>
    </citation>
    <scope>NUCLEOTIDE SEQUENCE [LARGE SCALE GENOMIC DNA]</scope>
    <source>
        <strain evidence="13">ATCC VR-1471 / Z</strain>
    </source>
</reference>
<keyword evidence="8 9" id="KW-0472">Membrane</keyword>
<dbReference type="PROSITE" id="PS50929">
    <property type="entry name" value="ABC_TM1F"/>
    <property type="match status" value="1"/>
</dbReference>
<dbReference type="InterPro" id="IPR003439">
    <property type="entry name" value="ABC_transporter-like_ATP-bd"/>
</dbReference>
<dbReference type="Pfam" id="PF00005">
    <property type="entry name" value="ABC_tran"/>
    <property type="match status" value="1"/>
</dbReference>
<dbReference type="InterPro" id="IPR011527">
    <property type="entry name" value="ABC1_TM_dom"/>
</dbReference>
<dbReference type="InterPro" id="IPR027417">
    <property type="entry name" value="P-loop_NTPase"/>
</dbReference>
<dbReference type="GO" id="GO:0005524">
    <property type="term" value="F:ATP binding"/>
    <property type="evidence" value="ECO:0007669"/>
    <property type="project" value="UniProtKB-KW"/>
</dbReference>
<dbReference type="STRING" id="331113.SNE_A02270"/>
<keyword evidence="6 12" id="KW-0067">ATP-binding</keyword>
<name>F8L5W2_SIMNZ</name>
<dbReference type="EMBL" id="FR872582">
    <property type="protein sequence ID" value="CCB88104.1"/>
    <property type="molecule type" value="Genomic_DNA"/>
</dbReference>
<dbReference type="GO" id="GO:0015421">
    <property type="term" value="F:ABC-type oligopeptide transporter activity"/>
    <property type="evidence" value="ECO:0007669"/>
    <property type="project" value="TreeGrafter"/>
</dbReference>
<dbReference type="RefSeq" id="WP_013942571.1">
    <property type="nucleotide sequence ID" value="NC_015713.1"/>
</dbReference>
<protein>
    <submittedName>
        <fullName evidence="12">Subtilin transport ATP-binding protein SpaT</fullName>
    </submittedName>
</protein>
<evidence type="ECO:0000259" key="10">
    <source>
        <dbReference type="PROSITE" id="PS50893"/>
    </source>
</evidence>
<evidence type="ECO:0000256" key="1">
    <source>
        <dbReference type="ARBA" id="ARBA00004651"/>
    </source>
</evidence>
<evidence type="ECO:0000256" key="2">
    <source>
        <dbReference type="ARBA" id="ARBA00022448"/>
    </source>
</evidence>
<gene>
    <name evidence="12" type="primary">spaT</name>
    <name evidence="12" type="ordered locus">SNE_A02270</name>
</gene>
<feature type="transmembrane region" description="Helical" evidence="9">
    <location>
        <begin position="32"/>
        <end position="54"/>
    </location>
</feature>
<dbReference type="GO" id="GO:0005886">
    <property type="term" value="C:plasma membrane"/>
    <property type="evidence" value="ECO:0007669"/>
    <property type="project" value="UniProtKB-SubCell"/>
</dbReference>
<dbReference type="AlphaFoldDB" id="F8L5W2"/>
<dbReference type="Gene3D" id="1.20.1560.10">
    <property type="entry name" value="ABC transporter type 1, transmembrane domain"/>
    <property type="match status" value="1"/>
</dbReference>
<accession>F8L5W2</accession>
<feature type="domain" description="ABC transporter" evidence="10">
    <location>
        <begin position="352"/>
        <end position="588"/>
    </location>
</feature>
<evidence type="ECO:0000313" key="13">
    <source>
        <dbReference type="Proteomes" id="UP000000496"/>
    </source>
</evidence>
<dbReference type="GO" id="GO:0016887">
    <property type="term" value="F:ATP hydrolysis activity"/>
    <property type="evidence" value="ECO:0007669"/>
    <property type="project" value="InterPro"/>
</dbReference>
<organism evidence="12 13">
    <name type="scientific">Simkania negevensis (strain ATCC VR-1471 / DSM 27360 / Z)</name>
    <dbReference type="NCBI Taxonomy" id="331113"/>
    <lineage>
        <taxon>Bacteria</taxon>
        <taxon>Pseudomonadati</taxon>
        <taxon>Chlamydiota</taxon>
        <taxon>Chlamydiia</taxon>
        <taxon>Parachlamydiales</taxon>
        <taxon>Simkaniaceae</taxon>
        <taxon>Simkania</taxon>
    </lineage>
</organism>
<reference key="1">
    <citation type="journal article" date="2011" name="Mol. Biol. Evol.">
        <title>Unity in variety -- the pan-genome of the Chlamydiae.</title>
        <authorList>
            <person name="Collingro A."/>
            <person name="Tischler P."/>
            <person name="Weinmaier T."/>
            <person name="Penz T."/>
            <person name="Heinz E."/>
            <person name="Brunham R.C."/>
            <person name="Read T.D."/>
            <person name="Bavoil P.M."/>
            <person name="Sachse K."/>
            <person name="Kahane S."/>
            <person name="Friedman M.G."/>
            <person name="Rattei T."/>
            <person name="Myers G.S.A."/>
            <person name="Horn M."/>
        </authorList>
    </citation>
    <scope>NUCLEOTIDE SEQUENCE</scope>
    <source>
        <strain>Z</strain>
    </source>
</reference>
<keyword evidence="7 9" id="KW-1133">Transmembrane helix</keyword>
<dbReference type="SUPFAM" id="SSF52540">
    <property type="entry name" value="P-loop containing nucleoside triphosphate hydrolases"/>
    <property type="match status" value="1"/>
</dbReference>
<evidence type="ECO:0000259" key="11">
    <source>
        <dbReference type="PROSITE" id="PS50929"/>
    </source>
</evidence>
<dbReference type="SMART" id="SM00382">
    <property type="entry name" value="AAA"/>
    <property type="match status" value="1"/>
</dbReference>
<dbReference type="InterPro" id="IPR017871">
    <property type="entry name" value="ABC_transporter-like_CS"/>
</dbReference>
<dbReference type="Proteomes" id="UP000000496">
    <property type="component" value="Chromosome gsn.131"/>
</dbReference>
<feature type="transmembrane region" description="Helical" evidence="9">
    <location>
        <begin position="144"/>
        <end position="164"/>
    </location>
</feature>